<gene>
    <name evidence="2" type="ORF">QN277_003992</name>
</gene>
<comment type="caution">
    <text evidence="2">The sequence shown here is derived from an EMBL/GenBank/DDBJ whole genome shotgun (WGS) entry which is preliminary data.</text>
</comment>
<reference evidence="2" key="1">
    <citation type="submission" date="2023-10" db="EMBL/GenBank/DDBJ databases">
        <title>Chromosome-level genome of the transformable northern wattle, Acacia crassicarpa.</title>
        <authorList>
            <person name="Massaro I."/>
            <person name="Sinha N.R."/>
            <person name="Poethig S."/>
            <person name="Leichty A.R."/>
        </authorList>
    </citation>
    <scope>NUCLEOTIDE SEQUENCE</scope>
    <source>
        <strain evidence="2">Acra3RX</strain>
        <tissue evidence="2">Leaf</tissue>
    </source>
</reference>
<evidence type="ECO:0000313" key="3">
    <source>
        <dbReference type="Proteomes" id="UP001293593"/>
    </source>
</evidence>
<name>A0AAE1MDB3_9FABA</name>
<proteinExistence type="predicted"/>
<sequence length="177" mass="20512">MAVSLSTNHISLVALISGSSQMIMNQNLQLRYAKLMSAILESYATDFRRYIDSTAIDKSKEFQRVGSTQNVLDRNFFYSDFQYVVGGLPYCLNSIKNGILRCNQRPPYSLMETFCSEHKQLEFALVKMNPLIHFGICNGTKSSPKLRFFFNPRSCRRIKACCKRILRRRWRRSKSGQ</sequence>
<evidence type="ECO:0000313" key="2">
    <source>
        <dbReference type="EMBL" id="KAK4260934.1"/>
    </source>
</evidence>
<dbReference type="PANTHER" id="PTHR46361">
    <property type="entry name" value="ELECTRON CARRIER/ PROTEIN DISULFIDE OXIDOREDUCTASE"/>
    <property type="match status" value="1"/>
</dbReference>
<dbReference type="InterPro" id="IPR006869">
    <property type="entry name" value="DUF547"/>
</dbReference>
<accession>A0AAE1MDB3</accession>
<dbReference type="EMBL" id="JAWXYG010000010">
    <property type="protein sequence ID" value="KAK4260934.1"/>
    <property type="molecule type" value="Genomic_DNA"/>
</dbReference>
<dbReference type="PANTHER" id="PTHR46361:SF1">
    <property type="entry name" value="F26K24.21 PROTEIN"/>
    <property type="match status" value="1"/>
</dbReference>
<feature type="domain" description="DUF547" evidence="1">
    <location>
        <begin position="64"/>
        <end position="153"/>
    </location>
</feature>
<keyword evidence="3" id="KW-1185">Reference proteome</keyword>
<dbReference type="Pfam" id="PF04784">
    <property type="entry name" value="DUF547"/>
    <property type="match status" value="1"/>
</dbReference>
<dbReference type="Proteomes" id="UP001293593">
    <property type="component" value="Unassembled WGS sequence"/>
</dbReference>
<evidence type="ECO:0000259" key="1">
    <source>
        <dbReference type="Pfam" id="PF04784"/>
    </source>
</evidence>
<organism evidence="2 3">
    <name type="scientific">Acacia crassicarpa</name>
    <name type="common">northern wattle</name>
    <dbReference type="NCBI Taxonomy" id="499986"/>
    <lineage>
        <taxon>Eukaryota</taxon>
        <taxon>Viridiplantae</taxon>
        <taxon>Streptophyta</taxon>
        <taxon>Embryophyta</taxon>
        <taxon>Tracheophyta</taxon>
        <taxon>Spermatophyta</taxon>
        <taxon>Magnoliopsida</taxon>
        <taxon>eudicotyledons</taxon>
        <taxon>Gunneridae</taxon>
        <taxon>Pentapetalae</taxon>
        <taxon>rosids</taxon>
        <taxon>fabids</taxon>
        <taxon>Fabales</taxon>
        <taxon>Fabaceae</taxon>
        <taxon>Caesalpinioideae</taxon>
        <taxon>mimosoid clade</taxon>
        <taxon>Acacieae</taxon>
        <taxon>Acacia</taxon>
    </lineage>
</organism>
<dbReference type="AlphaFoldDB" id="A0AAE1MDB3"/>
<protein>
    <recommendedName>
        <fullName evidence="1">DUF547 domain-containing protein</fullName>
    </recommendedName>
</protein>